<feature type="region of interest" description="Disordered" evidence="1">
    <location>
        <begin position="13"/>
        <end position="42"/>
    </location>
</feature>
<proteinExistence type="predicted"/>
<protein>
    <submittedName>
        <fullName evidence="2">Uncharacterized protein</fullName>
    </submittedName>
</protein>
<dbReference type="EMBL" id="JEMT01025915">
    <property type="protein sequence ID" value="EXX60485.1"/>
    <property type="molecule type" value="Genomic_DNA"/>
</dbReference>
<evidence type="ECO:0000313" key="2">
    <source>
        <dbReference type="EMBL" id="EXX60485.1"/>
    </source>
</evidence>
<reference evidence="2 3" key="1">
    <citation type="submission" date="2014-02" db="EMBL/GenBank/DDBJ databases">
        <title>Single nucleus genome sequencing reveals high similarity among nuclei of an endomycorrhizal fungus.</title>
        <authorList>
            <person name="Lin K."/>
            <person name="Geurts R."/>
            <person name="Zhang Z."/>
            <person name="Limpens E."/>
            <person name="Saunders D.G."/>
            <person name="Mu D."/>
            <person name="Pang E."/>
            <person name="Cao H."/>
            <person name="Cha H."/>
            <person name="Lin T."/>
            <person name="Zhou Q."/>
            <person name="Shang Y."/>
            <person name="Li Y."/>
            <person name="Ivanov S."/>
            <person name="Sharma T."/>
            <person name="Velzen R.V."/>
            <person name="Ruijter N.D."/>
            <person name="Aanen D.K."/>
            <person name="Win J."/>
            <person name="Kamoun S."/>
            <person name="Bisseling T."/>
            <person name="Huang S."/>
        </authorList>
    </citation>
    <scope>NUCLEOTIDE SEQUENCE [LARGE SCALE GENOMIC DNA]</scope>
    <source>
        <strain evidence="3">DAOM197198w</strain>
    </source>
</reference>
<accession>A0A015J193</accession>
<dbReference type="Proteomes" id="UP000022910">
    <property type="component" value="Unassembled WGS sequence"/>
</dbReference>
<gene>
    <name evidence="2" type="ORF">RirG_179490</name>
</gene>
<name>A0A015J193_RHIIW</name>
<organism evidence="2 3">
    <name type="scientific">Rhizophagus irregularis (strain DAOM 197198w)</name>
    <name type="common">Glomus intraradices</name>
    <dbReference type="NCBI Taxonomy" id="1432141"/>
    <lineage>
        <taxon>Eukaryota</taxon>
        <taxon>Fungi</taxon>
        <taxon>Fungi incertae sedis</taxon>
        <taxon>Mucoromycota</taxon>
        <taxon>Glomeromycotina</taxon>
        <taxon>Glomeromycetes</taxon>
        <taxon>Glomerales</taxon>
        <taxon>Glomeraceae</taxon>
        <taxon>Rhizophagus</taxon>
    </lineage>
</organism>
<comment type="caution">
    <text evidence="2">The sequence shown here is derived from an EMBL/GenBank/DDBJ whole genome shotgun (WGS) entry which is preliminary data.</text>
</comment>
<keyword evidence="3" id="KW-1185">Reference proteome</keyword>
<dbReference type="AlphaFoldDB" id="A0A015J193"/>
<evidence type="ECO:0000256" key="1">
    <source>
        <dbReference type="SAM" id="MobiDB-lite"/>
    </source>
</evidence>
<dbReference type="HOGENOM" id="CLU_2229637_0_0_1"/>
<evidence type="ECO:0000313" key="3">
    <source>
        <dbReference type="Proteomes" id="UP000022910"/>
    </source>
</evidence>
<sequence length="116" mass="13151">MFEVLNNCYKKYSQVTSSSSGPNPSENSRNSSMQKFRPKRADNIDAYSLPDLESLNYMTLTDAAMQHRLYNRHGKLVGNLKTAYKCFEAYANFGNTGGTAHLATFPQLCRHIYIDL</sequence>
<feature type="compositionally biased region" description="Low complexity" evidence="1">
    <location>
        <begin position="17"/>
        <end position="32"/>
    </location>
</feature>